<keyword evidence="2" id="KW-1185">Reference proteome</keyword>
<dbReference type="KEGG" id="aup:AsAng_0061910"/>
<dbReference type="Proteomes" id="UP001060919">
    <property type="component" value="Chromosome"/>
</dbReference>
<dbReference type="EMBL" id="AP026867">
    <property type="protein sequence ID" value="BDS15407.1"/>
    <property type="molecule type" value="Genomic_DNA"/>
</dbReference>
<name>A0A915YLG4_9BACT</name>
<dbReference type="AlphaFoldDB" id="A0A915YLG4"/>
<evidence type="ECO:0000313" key="2">
    <source>
        <dbReference type="Proteomes" id="UP001060919"/>
    </source>
</evidence>
<gene>
    <name evidence="1" type="ORF">AsAng_0061910</name>
</gene>
<proteinExistence type="predicted"/>
<reference evidence="1" key="1">
    <citation type="submission" date="2022-09" db="EMBL/GenBank/DDBJ databases">
        <title>Aureispira anguillicida sp. nov., isolated from Leptocephalus of Japanese eel Anguilla japonica.</title>
        <authorList>
            <person name="Yuasa K."/>
            <person name="Mekata T."/>
            <person name="Ikunari K."/>
        </authorList>
    </citation>
    <scope>NUCLEOTIDE SEQUENCE</scope>
    <source>
        <strain evidence="1">EL160426</strain>
    </source>
</reference>
<protein>
    <submittedName>
        <fullName evidence="1">Uncharacterized protein</fullName>
    </submittedName>
</protein>
<organism evidence="1 2">
    <name type="scientific">Aureispira anguillae</name>
    <dbReference type="NCBI Taxonomy" id="2864201"/>
    <lineage>
        <taxon>Bacteria</taxon>
        <taxon>Pseudomonadati</taxon>
        <taxon>Bacteroidota</taxon>
        <taxon>Saprospiria</taxon>
        <taxon>Saprospirales</taxon>
        <taxon>Saprospiraceae</taxon>
        <taxon>Aureispira</taxon>
    </lineage>
</organism>
<accession>A0A915YLG4</accession>
<sequence>MSCDFKWQKVDNQYGARCFFMFFAKKLKNYLMTVGNNQRSIKRIKQLI</sequence>
<evidence type="ECO:0000313" key="1">
    <source>
        <dbReference type="EMBL" id="BDS15407.1"/>
    </source>
</evidence>